<keyword evidence="5" id="KW-1185">Reference proteome</keyword>
<feature type="domain" description="Methyl-CpG binding protein 2/3 C-terminal" evidence="2">
    <location>
        <begin position="20"/>
        <end position="86"/>
    </location>
</feature>
<reference evidence="4 5" key="1">
    <citation type="submission" date="2019-04" db="EMBL/GenBank/DDBJ databases">
        <authorList>
            <person name="Alioto T."/>
            <person name="Alioto T."/>
        </authorList>
    </citation>
    <scope>NUCLEOTIDE SEQUENCE [LARGE SCALE GENOMIC DNA]</scope>
</reference>
<dbReference type="Proteomes" id="UP000335636">
    <property type="component" value="Unassembled WGS sequence"/>
</dbReference>
<evidence type="ECO:0000313" key="4">
    <source>
        <dbReference type="EMBL" id="VTJ71661.1"/>
    </source>
</evidence>
<evidence type="ECO:0000313" key="3">
    <source>
        <dbReference type="EMBL" id="KAF7482108.1"/>
    </source>
</evidence>
<sequence length="106" mass="11382">MSDPCVRLSGRDMSGRRAPLPGALAGGLHPSSVPALAPPSHFVESIPGASLGSPQLLCKQFLVTEEDIRKQERKVKTARERLAIAMIADRLAREAEKARGPRRASS</sequence>
<proteinExistence type="predicted"/>
<evidence type="ECO:0000259" key="2">
    <source>
        <dbReference type="Pfam" id="PF14048"/>
    </source>
</evidence>
<reference evidence="3" key="2">
    <citation type="submission" date="2020-08" db="EMBL/GenBank/DDBJ databases">
        <authorList>
            <person name="Shumante A."/>
            <person name="Zimin A.V."/>
            <person name="Puiu D."/>
            <person name="Salzberg S.L."/>
        </authorList>
    </citation>
    <scope>NUCLEOTIDE SEQUENCE</scope>
    <source>
        <strain evidence="3">WC2-LM</strain>
        <tissue evidence="3">Liver</tissue>
    </source>
</reference>
<accession>A0A5E4BRQ5</accession>
<evidence type="ECO:0000313" key="5">
    <source>
        <dbReference type="Proteomes" id="UP000335636"/>
    </source>
</evidence>
<evidence type="ECO:0000256" key="1">
    <source>
        <dbReference type="SAM" id="MobiDB-lite"/>
    </source>
</evidence>
<protein>
    <recommendedName>
        <fullName evidence="2">Methyl-CpG binding protein 2/3 C-terminal domain-containing protein</fullName>
    </recommendedName>
</protein>
<dbReference type="AlphaFoldDB" id="A0A5E4BRQ5"/>
<feature type="region of interest" description="Disordered" evidence="1">
    <location>
        <begin position="1"/>
        <end position="28"/>
    </location>
</feature>
<dbReference type="Pfam" id="PF14048">
    <property type="entry name" value="MBD_C"/>
    <property type="match status" value="1"/>
</dbReference>
<dbReference type="InterPro" id="IPR025884">
    <property type="entry name" value="MeCpG-bd_2/3_C_dom"/>
</dbReference>
<dbReference type="Proteomes" id="UP000662637">
    <property type="component" value="Unassembled WGS sequence"/>
</dbReference>
<gene>
    <name evidence="3" type="ORF">GHT09_006701</name>
    <name evidence="4" type="ORF">MONAX_5E040158</name>
</gene>
<name>A0A5E4BRQ5_MARMO</name>
<dbReference type="EMBL" id="WJEC01000650">
    <property type="protein sequence ID" value="KAF7482108.1"/>
    <property type="molecule type" value="Genomic_DNA"/>
</dbReference>
<dbReference type="EMBL" id="CABDUW010000576">
    <property type="protein sequence ID" value="VTJ71661.1"/>
    <property type="molecule type" value="Genomic_DNA"/>
</dbReference>
<organism evidence="4 5">
    <name type="scientific">Marmota monax</name>
    <name type="common">Woodchuck</name>
    <dbReference type="NCBI Taxonomy" id="9995"/>
    <lineage>
        <taxon>Eukaryota</taxon>
        <taxon>Metazoa</taxon>
        <taxon>Chordata</taxon>
        <taxon>Craniata</taxon>
        <taxon>Vertebrata</taxon>
        <taxon>Euteleostomi</taxon>
        <taxon>Mammalia</taxon>
        <taxon>Eutheria</taxon>
        <taxon>Euarchontoglires</taxon>
        <taxon>Glires</taxon>
        <taxon>Rodentia</taxon>
        <taxon>Sciuromorpha</taxon>
        <taxon>Sciuridae</taxon>
        <taxon>Xerinae</taxon>
        <taxon>Marmotini</taxon>
        <taxon>Marmota</taxon>
    </lineage>
</organism>